<organism evidence="2 3">
    <name type="scientific">Lolium multiflorum</name>
    <name type="common">Italian ryegrass</name>
    <name type="synonym">Lolium perenne subsp. multiflorum</name>
    <dbReference type="NCBI Taxonomy" id="4521"/>
    <lineage>
        <taxon>Eukaryota</taxon>
        <taxon>Viridiplantae</taxon>
        <taxon>Streptophyta</taxon>
        <taxon>Embryophyta</taxon>
        <taxon>Tracheophyta</taxon>
        <taxon>Spermatophyta</taxon>
        <taxon>Magnoliopsida</taxon>
        <taxon>Liliopsida</taxon>
        <taxon>Poales</taxon>
        <taxon>Poaceae</taxon>
        <taxon>BOP clade</taxon>
        <taxon>Pooideae</taxon>
        <taxon>Poodae</taxon>
        <taxon>Poeae</taxon>
        <taxon>Poeae Chloroplast Group 2 (Poeae type)</taxon>
        <taxon>Loliodinae</taxon>
        <taxon>Loliinae</taxon>
        <taxon>Lolium</taxon>
    </lineage>
</organism>
<evidence type="ECO:0000256" key="1">
    <source>
        <dbReference type="SAM" id="MobiDB-lite"/>
    </source>
</evidence>
<dbReference type="CDD" id="cd09272">
    <property type="entry name" value="RNase_HI_RT_Ty1"/>
    <property type="match status" value="1"/>
</dbReference>
<dbReference type="Pfam" id="PF14223">
    <property type="entry name" value="Retrotran_gag_2"/>
    <property type="match status" value="1"/>
</dbReference>
<dbReference type="EMBL" id="JAUUTY010000004">
    <property type="protein sequence ID" value="KAK1644185.1"/>
    <property type="molecule type" value="Genomic_DNA"/>
</dbReference>
<reference evidence="2" key="1">
    <citation type="submission" date="2023-07" db="EMBL/GenBank/DDBJ databases">
        <title>A chromosome-level genome assembly of Lolium multiflorum.</title>
        <authorList>
            <person name="Chen Y."/>
            <person name="Copetti D."/>
            <person name="Kolliker R."/>
            <person name="Studer B."/>
        </authorList>
    </citation>
    <scope>NUCLEOTIDE SEQUENCE</scope>
    <source>
        <strain evidence="2">02402/16</strain>
        <tissue evidence="2">Leaf</tissue>
    </source>
</reference>
<dbReference type="PANTHER" id="PTHR47481">
    <property type="match status" value="1"/>
</dbReference>
<comment type="caution">
    <text evidence="2">The sequence shown here is derived from an EMBL/GenBank/DDBJ whole genome shotgun (WGS) entry which is preliminary data.</text>
</comment>
<protein>
    <submittedName>
        <fullName evidence="2">Uncharacterized protein</fullName>
    </submittedName>
</protein>
<feature type="region of interest" description="Disordered" evidence="1">
    <location>
        <begin position="1"/>
        <end position="30"/>
    </location>
</feature>
<gene>
    <name evidence="2" type="ORF">QYE76_061990</name>
</gene>
<sequence>MATYPSAVSPASSTIVPANNGAPGTLPSGSAPRQVGPVVLSFDAGNYTKWAIYMRASLGRAGLIGHIDGTTAATPTDAAWASADYTVLNVLHAAIDEDVADMVLSRDQTARQLWLAVLELFSANKASKVIYLDFDFRQLVQGASSITEYCRSQKKIADALFENDSHVSDRTLVLNTLHGLVPRFSSAATVISMTDPLPTFLRELLQELHRPLATAMIVYCDNVSAIYMSSNPVQHRRTKHIEIDIHFVRERVSLGEVRVLHVPSALQFADVMTKGLPSQLFLDFRSSLCIREPPAATAGGC</sequence>
<evidence type="ECO:0000313" key="3">
    <source>
        <dbReference type="Proteomes" id="UP001231189"/>
    </source>
</evidence>
<proteinExistence type="predicted"/>
<keyword evidence="3" id="KW-1185">Reference proteome</keyword>
<dbReference type="Proteomes" id="UP001231189">
    <property type="component" value="Unassembled WGS sequence"/>
</dbReference>
<name>A0AAD8S2V7_LOLMU</name>
<accession>A0AAD8S2V7</accession>
<evidence type="ECO:0000313" key="2">
    <source>
        <dbReference type="EMBL" id="KAK1644185.1"/>
    </source>
</evidence>
<dbReference type="AlphaFoldDB" id="A0AAD8S2V7"/>
<dbReference type="PANTHER" id="PTHR47481:SF41">
    <property type="entry name" value="COPIA-LIKE POLYPROTEIN_RETROTRANSPOSON"/>
    <property type="match status" value="1"/>
</dbReference>